<keyword evidence="3" id="KW-1185">Reference proteome</keyword>
<name>A0ABU4FAZ2_9ACTN</name>
<protein>
    <submittedName>
        <fullName evidence="2">Roadblock/LC7 domain-containing protein</fullName>
    </submittedName>
</protein>
<evidence type="ECO:0000259" key="1">
    <source>
        <dbReference type="SMART" id="SM00960"/>
    </source>
</evidence>
<gene>
    <name evidence="2" type="ORF">R5A26_17535</name>
</gene>
<organism evidence="2 3">
    <name type="scientific">Streptomyces prunicolor</name>
    <dbReference type="NCBI Taxonomy" id="67348"/>
    <lineage>
        <taxon>Bacteria</taxon>
        <taxon>Bacillati</taxon>
        <taxon>Actinomycetota</taxon>
        <taxon>Actinomycetes</taxon>
        <taxon>Kitasatosporales</taxon>
        <taxon>Streptomycetaceae</taxon>
        <taxon>Streptomyces</taxon>
    </lineage>
</organism>
<evidence type="ECO:0000313" key="2">
    <source>
        <dbReference type="EMBL" id="MDV7217757.1"/>
    </source>
</evidence>
<dbReference type="EMBL" id="JAWMAJ010000052">
    <property type="protein sequence ID" value="MDV7217757.1"/>
    <property type="molecule type" value="Genomic_DNA"/>
</dbReference>
<evidence type="ECO:0000313" key="3">
    <source>
        <dbReference type="Proteomes" id="UP001187346"/>
    </source>
</evidence>
<dbReference type="RefSeq" id="WP_266861325.1">
    <property type="nucleotide sequence ID" value="NZ_CP108676.1"/>
</dbReference>
<dbReference type="Pfam" id="PF03259">
    <property type="entry name" value="Robl_LC7"/>
    <property type="match status" value="1"/>
</dbReference>
<dbReference type="InterPro" id="IPR004942">
    <property type="entry name" value="Roadblock/LAMTOR2_dom"/>
</dbReference>
<dbReference type="SMART" id="SM00960">
    <property type="entry name" value="Robl_LC7"/>
    <property type="match status" value="1"/>
</dbReference>
<feature type="domain" description="Roadblock/LAMTOR2" evidence="1">
    <location>
        <begin position="15"/>
        <end position="108"/>
    </location>
</feature>
<dbReference type="Proteomes" id="UP001187346">
    <property type="component" value="Unassembled WGS sequence"/>
</dbReference>
<comment type="caution">
    <text evidence="2">The sequence shown here is derived from an EMBL/GenBank/DDBJ whole genome shotgun (WGS) entry which is preliminary data.</text>
</comment>
<proteinExistence type="predicted"/>
<sequence>MTAFQHATADTADLSPQLNGLLGEGVVSAVLFSSDGLPLACADGLGREAIERSCAVVAGLYSLQRNFAEFCHVAPGTLPMSRVQTIDFGTHTVLVLAAGHNSGLALAVEGGVVHPNTQLALSKALKLTKALEPFLASRDRQPHRA</sequence>
<reference evidence="2 3" key="1">
    <citation type="submission" date="2023-10" db="EMBL/GenBank/DDBJ databases">
        <title>Characterization of rhizosphere-enriched actinobacteria from wheat plants lab-grown on chernevaya soil.</title>
        <authorList>
            <person name="Tikhonova E.N."/>
            <person name="Konopkin A."/>
            <person name="Kravchenko I.K."/>
        </authorList>
    </citation>
    <scope>NUCLEOTIDE SEQUENCE [LARGE SCALE GENOMIC DNA]</scope>
    <source>
        <strain evidence="2 3">RR29</strain>
    </source>
</reference>
<accession>A0ABU4FAZ2</accession>
<dbReference type="Gene3D" id="3.30.450.30">
    <property type="entry name" value="Dynein light chain 2a, cytoplasmic"/>
    <property type="match status" value="1"/>
</dbReference>
<dbReference type="SUPFAM" id="SSF103196">
    <property type="entry name" value="Roadblock/LC7 domain"/>
    <property type="match status" value="1"/>
</dbReference>